<dbReference type="AlphaFoldDB" id="X6MAU1"/>
<accession>X6MAU1</accession>
<gene>
    <name evidence="2" type="ORF">RFI_26790</name>
</gene>
<keyword evidence="3" id="KW-1185">Reference proteome</keyword>
<organism evidence="2 3">
    <name type="scientific">Reticulomyxa filosa</name>
    <dbReference type="NCBI Taxonomy" id="46433"/>
    <lineage>
        <taxon>Eukaryota</taxon>
        <taxon>Sar</taxon>
        <taxon>Rhizaria</taxon>
        <taxon>Retaria</taxon>
        <taxon>Foraminifera</taxon>
        <taxon>Monothalamids</taxon>
        <taxon>Reticulomyxidae</taxon>
        <taxon>Reticulomyxa</taxon>
    </lineage>
</organism>
<dbReference type="Proteomes" id="UP000023152">
    <property type="component" value="Unassembled WGS sequence"/>
</dbReference>
<dbReference type="EMBL" id="ASPP01023373">
    <property type="protein sequence ID" value="ETO10587.1"/>
    <property type="molecule type" value="Genomic_DNA"/>
</dbReference>
<reference evidence="2 3" key="1">
    <citation type="journal article" date="2013" name="Curr. Biol.">
        <title>The Genome of the Foraminiferan Reticulomyxa filosa.</title>
        <authorList>
            <person name="Glockner G."/>
            <person name="Hulsmann N."/>
            <person name="Schleicher M."/>
            <person name="Noegel A.A."/>
            <person name="Eichinger L."/>
            <person name="Gallinger C."/>
            <person name="Pawlowski J."/>
            <person name="Sierra R."/>
            <person name="Euteneuer U."/>
            <person name="Pillet L."/>
            <person name="Moustafa A."/>
            <person name="Platzer M."/>
            <person name="Groth M."/>
            <person name="Szafranski K."/>
            <person name="Schliwa M."/>
        </authorList>
    </citation>
    <scope>NUCLEOTIDE SEQUENCE [LARGE SCALE GENOMIC DNA]</scope>
</reference>
<name>X6MAU1_RETFI</name>
<keyword evidence="1" id="KW-1133">Transmembrane helix</keyword>
<evidence type="ECO:0000313" key="2">
    <source>
        <dbReference type="EMBL" id="ETO10587.1"/>
    </source>
</evidence>
<feature type="transmembrane region" description="Helical" evidence="1">
    <location>
        <begin position="203"/>
        <end position="220"/>
    </location>
</feature>
<evidence type="ECO:0000256" key="1">
    <source>
        <dbReference type="SAM" id="Phobius"/>
    </source>
</evidence>
<keyword evidence="1" id="KW-0812">Transmembrane</keyword>
<evidence type="ECO:0000313" key="3">
    <source>
        <dbReference type="Proteomes" id="UP000023152"/>
    </source>
</evidence>
<sequence length="289" mass="33964">MNIVMDLLIIQGTPKVKGNVCVFRVVLAQQRNHSCNRYAEEDTNQEVQQMKWLMLGWTSLLRIKNTTNLKNGIPIFEKLSLVVKIIINLIIRQIQKQYYVIIREMTSLEDEKKTPSTAFNEIQPLKLRKAYLEREEHRRTLESLEKAQDGAAAAKEIYDYILRNEEPLKDPNNPYIHEPNKCVLLQSENFQATCDRGCNITKMRLFVYFLFFLCMINFVVDRNKWRRVGTSVTNIETVTIITKKENHPKWNGYASINYKPSFNFLPPILNMAYSEKSKYCKKGGEHFWE</sequence>
<protein>
    <submittedName>
        <fullName evidence="2">Uncharacterized protein</fullName>
    </submittedName>
</protein>
<proteinExistence type="predicted"/>
<keyword evidence="1" id="KW-0472">Membrane</keyword>
<comment type="caution">
    <text evidence="2">The sequence shown here is derived from an EMBL/GenBank/DDBJ whole genome shotgun (WGS) entry which is preliminary data.</text>
</comment>